<gene>
    <name evidence="6" type="ORF">D8674_022958</name>
</gene>
<evidence type="ECO:0000313" key="6">
    <source>
        <dbReference type="EMBL" id="KAB2616370.1"/>
    </source>
</evidence>
<feature type="chain" id="PRO_5024422764" evidence="5">
    <location>
        <begin position="20"/>
        <end position="196"/>
    </location>
</feature>
<dbReference type="Pfam" id="PF03587">
    <property type="entry name" value="EMG1"/>
    <property type="match status" value="1"/>
</dbReference>
<evidence type="ECO:0000256" key="2">
    <source>
        <dbReference type="ARBA" id="ARBA00022517"/>
    </source>
</evidence>
<dbReference type="PANTHER" id="PTHR12636">
    <property type="entry name" value="NEP1/MRA1"/>
    <property type="match status" value="1"/>
</dbReference>
<organism evidence="6 7">
    <name type="scientific">Pyrus ussuriensis x Pyrus communis</name>
    <dbReference type="NCBI Taxonomy" id="2448454"/>
    <lineage>
        <taxon>Eukaryota</taxon>
        <taxon>Viridiplantae</taxon>
        <taxon>Streptophyta</taxon>
        <taxon>Embryophyta</taxon>
        <taxon>Tracheophyta</taxon>
        <taxon>Spermatophyta</taxon>
        <taxon>Magnoliopsida</taxon>
        <taxon>eudicotyledons</taxon>
        <taxon>Gunneridae</taxon>
        <taxon>Pentapetalae</taxon>
        <taxon>rosids</taxon>
        <taxon>fabids</taxon>
        <taxon>Rosales</taxon>
        <taxon>Rosaceae</taxon>
        <taxon>Amygdaloideae</taxon>
        <taxon>Maleae</taxon>
        <taxon>Pyrus</taxon>
    </lineage>
</organism>
<reference evidence="6 7" key="1">
    <citation type="submission" date="2019-09" db="EMBL/GenBank/DDBJ databases">
        <authorList>
            <person name="Ou C."/>
        </authorList>
    </citation>
    <scope>NUCLEOTIDE SEQUENCE [LARGE SCALE GENOMIC DNA]</scope>
    <source>
        <strain evidence="6">S2</strain>
        <tissue evidence="6">Leaf</tissue>
    </source>
</reference>
<dbReference type="InterPro" id="IPR005304">
    <property type="entry name" value="Rbsml_bgen_MeTrfase_EMG1/NEP1"/>
</dbReference>
<dbReference type="CDD" id="cd18088">
    <property type="entry name" value="Nep1-like"/>
    <property type="match status" value="1"/>
</dbReference>
<evidence type="ECO:0000256" key="1">
    <source>
        <dbReference type="ARBA" id="ARBA00008115"/>
    </source>
</evidence>
<keyword evidence="7" id="KW-1185">Reference proteome</keyword>
<dbReference type="SUPFAM" id="SSF75217">
    <property type="entry name" value="alpha/beta knot"/>
    <property type="match status" value="1"/>
</dbReference>
<dbReference type="InterPro" id="IPR029026">
    <property type="entry name" value="tRNA_m1G_MTases_N"/>
</dbReference>
<dbReference type="GO" id="GO:0032040">
    <property type="term" value="C:small-subunit processome"/>
    <property type="evidence" value="ECO:0007669"/>
    <property type="project" value="TreeGrafter"/>
</dbReference>
<feature type="signal peptide" evidence="5">
    <location>
        <begin position="1"/>
        <end position="19"/>
    </location>
</feature>
<keyword evidence="5" id="KW-0732">Signal</keyword>
<evidence type="ECO:0000256" key="4">
    <source>
        <dbReference type="ARBA" id="ARBA00022884"/>
    </source>
</evidence>
<accession>A0A5N5GT49</accession>
<dbReference type="InterPro" id="IPR029028">
    <property type="entry name" value="Alpha/beta_knot_MTases"/>
</dbReference>
<keyword evidence="4" id="KW-0694">RNA-binding</keyword>
<evidence type="ECO:0000313" key="7">
    <source>
        <dbReference type="Proteomes" id="UP000327157"/>
    </source>
</evidence>
<proteinExistence type="inferred from homology"/>
<reference evidence="7" key="2">
    <citation type="submission" date="2019-10" db="EMBL/GenBank/DDBJ databases">
        <title>A de novo genome assembly of a pear dwarfing rootstock.</title>
        <authorList>
            <person name="Wang F."/>
            <person name="Wang J."/>
            <person name="Li S."/>
            <person name="Zhang Y."/>
            <person name="Fang M."/>
            <person name="Ma L."/>
            <person name="Zhao Y."/>
            <person name="Jiang S."/>
        </authorList>
    </citation>
    <scope>NUCLEOTIDE SEQUENCE [LARGE SCALE GENOMIC DNA]</scope>
</reference>
<dbReference type="PANTHER" id="PTHR12636:SF13">
    <property type="entry name" value="RIBOSOMAL RNA SMALL SUBUNIT METHYLTRANSFERASE NEP1-LIKE"/>
    <property type="match status" value="1"/>
</dbReference>
<dbReference type="EMBL" id="SMOL01000402">
    <property type="protein sequence ID" value="KAB2616370.1"/>
    <property type="molecule type" value="Genomic_DNA"/>
</dbReference>
<comment type="caution">
    <text evidence="6">The sequence shown here is derived from an EMBL/GenBank/DDBJ whole genome shotgun (WGS) entry which is preliminary data.</text>
</comment>
<keyword evidence="6" id="KW-0489">Methyltransferase</keyword>
<comment type="similarity">
    <text evidence="1">Belongs to the class IV-like SAM-binding methyltransferase superfamily. RNA methyltransferase NEP1 family.</text>
</comment>
<dbReference type="GO" id="GO:0070037">
    <property type="term" value="F:rRNA (pseudouridine) methyltransferase activity"/>
    <property type="evidence" value="ECO:0007669"/>
    <property type="project" value="InterPro"/>
</dbReference>
<dbReference type="GO" id="GO:0019843">
    <property type="term" value="F:rRNA binding"/>
    <property type="evidence" value="ECO:0007669"/>
    <property type="project" value="UniProtKB-KW"/>
</dbReference>
<dbReference type="OrthoDB" id="269804at2759"/>
<evidence type="ECO:0000256" key="3">
    <source>
        <dbReference type="ARBA" id="ARBA00022730"/>
    </source>
</evidence>
<dbReference type="Proteomes" id="UP000327157">
    <property type="component" value="Chromosome 3"/>
</dbReference>
<evidence type="ECO:0000256" key="5">
    <source>
        <dbReference type="SAM" id="SignalP"/>
    </source>
</evidence>
<dbReference type="AlphaFoldDB" id="A0A5N5GT49"/>
<keyword evidence="6" id="KW-0808">Transferase</keyword>
<dbReference type="Gene3D" id="3.40.1280.10">
    <property type="match status" value="1"/>
</dbReference>
<reference evidence="6 7" key="3">
    <citation type="submission" date="2019-11" db="EMBL/GenBank/DDBJ databases">
        <title>A de novo genome assembly of a pear dwarfing rootstock.</title>
        <authorList>
            <person name="Wang F."/>
            <person name="Wang J."/>
            <person name="Li S."/>
            <person name="Zhang Y."/>
            <person name="Fang M."/>
            <person name="Ma L."/>
            <person name="Zhao Y."/>
            <person name="Jiang S."/>
        </authorList>
    </citation>
    <scope>NUCLEOTIDE SEQUENCE [LARGE SCALE GENOMIC DNA]</scope>
    <source>
        <strain evidence="6">S2</strain>
        <tissue evidence="6">Leaf</tissue>
    </source>
</reference>
<keyword evidence="2" id="KW-0690">Ribosome biogenesis</keyword>
<keyword evidence="3" id="KW-0699">rRNA-binding</keyword>
<sequence length="196" mass="22326">MIPFLFFLLGLEILLYYWTYLPHGEFDTKSGCYSMALREILDSKLNKAGMVRAVYVKTDEGVLFEIKSHVRIPRTCKRFCGVMLELLKEKFIRTEDTNEVLMHVIEEPVTRHLPVNSRVVGLSYSAEKLVDIDKCVNSAGVDDQGLVFVVGAMAHGKINEEYADDFISVSNYRLESKTCIALICEALEYKWKSILG</sequence>
<protein>
    <submittedName>
        <fullName evidence="6">Ribosomal RNA small subunit methyltransferase NEP1-like</fullName>
    </submittedName>
</protein>
<name>A0A5N5GT49_9ROSA</name>
<dbReference type="GO" id="GO:0070475">
    <property type="term" value="P:rRNA base methylation"/>
    <property type="evidence" value="ECO:0007669"/>
    <property type="project" value="InterPro"/>
</dbReference>